<gene>
    <name evidence="1" type="ORF">LCGC14_2739440</name>
</gene>
<evidence type="ECO:0000313" key="1">
    <source>
        <dbReference type="EMBL" id="KKK88807.1"/>
    </source>
</evidence>
<protein>
    <submittedName>
        <fullName evidence="1">Uncharacterized protein</fullName>
    </submittedName>
</protein>
<sequence>MDRRLRKVRVCRFGDRFFKVGHLKTIKAIAKIVGHKPDEIDTYWFDKDEEKRLPHVLEVGNS</sequence>
<reference evidence="1" key="1">
    <citation type="journal article" date="2015" name="Nature">
        <title>Complex archaea that bridge the gap between prokaryotes and eukaryotes.</title>
        <authorList>
            <person name="Spang A."/>
            <person name="Saw J.H."/>
            <person name="Jorgensen S.L."/>
            <person name="Zaremba-Niedzwiedzka K."/>
            <person name="Martijn J."/>
            <person name="Lind A.E."/>
            <person name="van Eijk R."/>
            <person name="Schleper C."/>
            <person name="Guy L."/>
            <person name="Ettema T.J."/>
        </authorList>
    </citation>
    <scope>NUCLEOTIDE SEQUENCE</scope>
</reference>
<comment type="caution">
    <text evidence="1">The sequence shown here is derived from an EMBL/GenBank/DDBJ whole genome shotgun (WGS) entry which is preliminary data.</text>
</comment>
<organism evidence="1">
    <name type="scientific">marine sediment metagenome</name>
    <dbReference type="NCBI Taxonomy" id="412755"/>
    <lineage>
        <taxon>unclassified sequences</taxon>
        <taxon>metagenomes</taxon>
        <taxon>ecological metagenomes</taxon>
    </lineage>
</organism>
<accession>A0A0F8Z4V2</accession>
<name>A0A0F8Z4V2_9ZZZZ</name>
<dbReference type="EMBL" id="LAZR01049793">
    <property type="protein sequence ID" value="KKK88807.1"/>
    <property type="molecule type" value="Genomic_DNA"/>
</dbReference>
<proteinExistence type="predicted"/>
<dbReference type="AlphaFoldDB" id="A0A0F8Z4V2"/>